<dbReference type="GeneID" id="28978309"/>
<dbReference type="OrthoDB" id="1933107at2759"/>
<evidence type="ECO:0000313" key="3">
    <source>
        <dbReference type="EMBL" id="KPV72767.1"/>
    </source>
</evidence>
<dbReference type="Pfam" id="PF04054">
    <property type="entry name" value="Not1"/>
    <property type="match status" value="1"/>
</dbReference>
<evidence type="ECO:0000313" key="4">
    <source>
        <dbReference type="Proteomes" id="UP000053890"/>
    </source>
</evidence>
<dbReference type="AlphaFoldDB" id="A0A0P9GZE4"/>
<gene>
    <name evidence="3" type="ORF">RHOBADRAFT_55456</name>
</gene>
<dbReference type="Gene3D" id="1.25.40.800">
    <property type="match status" value="1"/>
</dbReference>
<reference evidence="3 4" key="1">
    <citation type="journal article" date="2015" name="Front. Microbiol.">
        <title>Genome sequence of the plant growth promoting endophytic yeast Rhodotorula graminis WP1.</title>
        <authorList>
            <person name="Firrincieli A."/>
            <person name="Otillar R."/>
            <person name="Salamov A."/>
            <person name="Schmutz J."/>
            <person name="Khan Z."/>
            <person name="Redman R.S."/>
            <person name="Fleck N.D."/>
            <person name="Lindquist E."/>
            <person name="Grigoriev I.V."/>
            <person name="Doty S.L."/>
        </authorList>
    </citation>
    <scope>NUCLEOTIDE SEQUENCE [LARGE SCALE GENOMIC DNA]</scope>
    <source>
        <strain evidence="3 4">WP1</strain>
    </source>
</reference>
<organism evidence="3 4">
    <name type="scientific">Rhodotorula graminis (strain WP1)</name>
    <dbReference type="NCBI Taxonomy" id="578459"/>
    <lineage>
        <taxon>Eukaryota</taxon>
        <taxon>Fungi</taxon>
        <taxon>Dikarya</taxon>
        <taxon>Basidiomycota</taxon>
        <taxon>Pucciniomycotina</taxon>
        <taxon>Microbotryomycetes</taxon>
        <taxon>Sporidiobolales</taxon>
        <taxon>Sporidiobolaceae</taxon>
        <taxon>Rhodotorula</taxon>
    </lineage>
</organism>
<dbReference type="PANTHER" id="PTHR13162:SF8">
    <property type="entry name" value="CCR4-NOT TRANSCRIPTION COMPLEX SUBUNIT 1"/>
    <property type="match status" value="1"/>
</dbReference>
<feature type="domain" description="CCR4-Not complex component Not1 C-terminal" evidence="2">
    <location>
        <begin position="240"/>
        <end position="477"/>
    </location>
</feature>
<feature type="region of interest" description="Disordered" evidence="1">
    <location>
        <begin position="184"/>
        <end position="226"/>
    </location>
</feature>
<dbReference type="GO" id="GO:0000288">
    <property type="term" value="P:nuclear-transcribed mRNA catabolic process, deadenylation-dependent decay"/>
    <property type="evidence" value="ECO:0007669"/>
    <property type="project" value="TreeGrafter"/>
</dbReference>
<accession>A0A0P9GZE4</accession>
<dbReference type="Gene3D" id="1.25.40.790">
    <property type="match status" value="1"/>
</dbReference>
<dbReference type="GO" id="GO:0000932">
    <property type="term" value="C:P-body"/>
    <property type="evidence" value="ECO:0007669"/>
    <property type="project" value="TreeGrafter"/>
</dbReference>
<dbReference type="InterPro" id="IPR007196">
    <property type="entry name" value="CCR4-Not_Not1_C"/>
</dbReference>
<dbReference type="EMBL" id="KQ474085">
    <property type="protein sequence ID" value="KPV72767.1"/>
    <property type="molecule type" value="Genomic_DNA"/>
</dbReference>
<keyword evidence="4" id="KW-1185">Reference proteome</keyword>
<dbReference type="Proteomes" id="UP000053890">
    <property type="component" value="Unassembled WGS sequence"/>
</dbReference>
<name>A0A0P9GZE4_RHOGW</name>
<sequence>MADIAIYALVGGITNLQERVSNFRSPVIPLSRTSQPPAPPPIPPHISRSADAQFLEGTLTEHGLELAHYSWATRHAALSLRQYALKDAVQKNLIGCWAGLVRGQQGAETLRAVRLAVDEAAWVEERLQAALDWCAQQHVKKMKLASMVQARRGKRSTIVRPTHTSIPPTLLDLPFPLPLAPPSSRLAPLIPRPPPLLDSDTPDGESHAGPPTYTREADGASGESTLEGGFLEGELEVIAEQARRDDPARLYVGTERVLLVLLHSFPDFLSQAAPALVDTLPHEAVHLKNLINSAFPIQTSNVLLPDPLDATSADPNPQGLQVPLSIVDPAASLGAAGLRTVVDSWLDKATPVDLPSKLYERLVAAGPEAPVINGLVAHLMRHGTSGGGTSYNHDAPSARLLRDLVQRDDPALRYALLSGVANALRWPNLHSHWATTALLDLFASGERESVLRVVLERATTCRPVPHAVTAALTQLLHLHGPAVEETLAPALPANDPGANLLKEHLARLASGPRSTAPQ</sequence>
<dbReference type="GO" id="GO:0030015">
    <property type="term" value="C:CCR4-NOT core complex"/>
    <property type="evidence" value="ECO:0007669"/>
    <property type="project" value="InterPro"/>
</dbReference>
<dbReference type="InterPro" id="IPR040398">
    <property type="entry name" value="Not1"/>
</dbReference>
<dbReference type="RefSeq" id="XP_018268816.1">
    <property type="nucleotide sequence ID" value="XM_018417861.1"/>
</dbReference>
<dbReference type="PANTHER" id="PTHR13162">
    <property type="entry name" value="CCR4-NOT TRANSCRIPTION COMPLEX"/>
    <property type="match status" value="1"/>
</dbReference>
<evidence type="ECO:0000259" key="2">
    <source>
        <dbReference type="Pfam" id="PF04054"/>
    </source>
</evidence>
<dbReference type="GO" id="GO:0017148">
    <property type="term" value="P:negative regulation of translation"/>
    <property type="evidence" value="ECO:0007669"/>
    <property type="project" value="InterPro"/>
</dbReference>
<protein>
    <recommendedName>
        <fullName evidence="2">CCR4-Not complex component Not1 C-terminal domain-containing protein</fullName>
    </recommendedName>
</protein>
<dbReference type="GO" id="GO:0060090">
    <property type="term" value="F:molecular adaptor activity"/>
    <property type="evidence" value="ECO:0007669"/>
    <property type="project" value="TreeGrafter"/>
</dbReference>
<evidence type="ECO:0000256" key="1">
    <source>
        <dbReference type="SAM" id="MobiDB-lite"/>
    </source>
</evidence>
<dbReference type="STRING" id="578459.A0A0P9GZE4"/>
<proteinExistence type="predicted"/>